<gene>
    <name evidence="3" type="ORF">IRY55_09205</name>
</gene>
<dbReference type="InterPro" id="IPR000644">
    <property type="entry name" value="CBS_dom"/>
</dbReference>
<sequence>MKNSERYIIAFNRIDAAMKKMCHSTNMPFFKLIDCARRHNAVVRRYEHDLREFAELRNAIVHDRTEQAYVIAEPHHQVVQKIEQIARKITKPVTVGQLFRRKVVTLQANDSLLIGLRLIREQKFNQFPLYDRQHFIGMITAMGITYWLSDRMTEGMPKGKIPKLRDVHQHEKRKKSYRFVRQNMPIYEAVEIFQKGVTSGNRIEALLITENGREKEKLLGIVTPMDIVRAHK</sequence>
<keyword evidence="4" id="KW-1185">Reference proteome</keyword>
<dbReference type="EMBL" id="JADKPV010000004">
    <property type="protein sequence ID" value="MBF4501540.1"/>
    <property type="molecule type" value="Genomic_DNA"/>
</dbReference>
<evidence type="ECO:0000259" key="2">
    <source>
        <dbReference type="PROSITE" id="PS51371"/>
    </source>
</evidence>
<dbReference type="RefSeq" id="WP_194563020.1">
    <property type="nucleotide sequence ID" value="NZ_JADKPV010000004.1"/>
</dbReference>
<dbReference type="AlphaFoldDB" id="A0A8J7GCE6"/>
<keyword evidence="1" id="KW-0129">CBS domain</keyword>
<comment type="caution">
    <text evidence="3">The sequence shown here is derived from an EMBL/GenBank/DDBJ whole genome shotgun (WGS) entry which is preliminary data.</text>
</comment>
<feature type="domain" description="CBS" evidence="2">
    <location>
        <begin position="99"/>
        <end position="154"/>
    </location>
</feature>
<dbReference type="SMART" id="SM00116">
    <property type="entry name" value="CBS"/>
    <property type="match status" value="2"/>
</dbReference>
<dbReference type="InterPro" id="IPR046342">
    <property type="entry name" value="CBS_dom_sf"/>
</dbReference>
<dbReference type="Gene3D" id="3.10.580.10">
    <property type="entry name" value="CBS-domain"/>
    <property type="match status" value="1"/>
</dbReference>
<feature type="domain" description="CBS" evidence="2">
    <location>
        <begin position="173"/>
        <end position="232"/>
    </location>
</feature>
<dbReference type="SUPFAM" id="SSF54631">
    <property type="entry name" value="CBS-domain pair"/>
    <property type="match status" value="1"/>
</dbReference>
<proteinExistence type="predicted"/>
<evidence type="ECO:0000313" key="3">
    <source>
        <dbReference type="EMBL" id="MBF4501540.1"/>
    </source>
</evidence>
<dbReference type="Proteomes" id="UP000622653">
    <property type="component" value="Unassembled WGS sequence"/>
</dbReference>
<dbReference type="PROSITE" id="PS51371">
    <property type="entry name" value="CBS"/>
    <property type="match status" value="2"/>
</dbReference>
<name>A0A8J7GCE6_9BACL</name>
<organism evidence="3 4">
    <name type="scientific">Savagea serpentis</name>
    <dbReference type="NCBI Taxonomy" id="2785297"/>
    <lineage>
        <taxon>Bacteria</taxon>
        <taxon>Bacillati</taxon>
        <taxon>Bacillota</taxon>
        <taxon>Bacilli</taxon>
        <taxon>Bacillales</taxon>
        <taxon>Caryophanaceae</taxon>
        <taxon>Savagea</taxon>
    </lineage>
</organism>
<accession>A0A8J7GCE6</accession>
<evidence type="ECO:0000256" key="1">
    <source>
        <dbReference type="PROSITE-ProRule" id="PRU00703"/>
    </source>
</evidence>
<protein>
    <submittedName>
        <fullName evidence="3">CBS domain-containing protein</fullName>
    </submittedName>
</protein>
<reference evidence="3" key="1">
    <citation type="submission" date="2020-11" db="EMBL/GenBank/DDBJ databases">
        <title>Multidrug resistant novel bacterium Savagea serpentis sp. nov., isolated from the scats of a vine snake (Ahaetulla nasuta).</title>
        <authorList>
            <person name="Venkata Ramana V."/>
            <person name="Vikas Patil S."/>
            <person name="Yogita Lugani V."/>
        </authorList>
    </citation>
    <scope>NUCLEOTIDE SEQUENCE</scope>
    <source>
        <strain evidence="3">SN6</strain>
    </source>
</reference>
<evidence type="ECO:0000313" key="4">
    <source>
        <dbReference type="Proteomes" id="UP000622653"/>
    </source>
</evidence>
<dbReference type="Pfam" id="PF00571">
    <property type="entry name" value="CBS"/>
    <property type="match status" value="2"/>
</dbReference>